<feature type="region of interest" description="Disordered" evidence="1">
    <location>
        <begin position="177"/>
        <end position="231"/>
    </location>
</feature>
<gene>
    <name evidence="2" type="ORF">CROQUDRAFT_144939</name>
</gene>
<feature type="compositionally biased region" description="Polar residues" evidence="1">
    <location>
        <begin position="177"/>
        <end position="190"/>
    </location>
</feature>
<evidence type="ECO:0000256" key="1">
    <source>
        <dbReference type="SAM" id="MobiDB-lite"/>
    </source>
</evidence>
<evidence type="ECO:0000313" key="2">
    <source>
        <dbReference type="EMBL" id="KAG0152452.1"/>
    </source>
</evidence>
<keyword evidence="3" id="KW-1185">Reference proteome</keyword>
<organism evidence="2 3">
    <name type="scientific">Cronartium quercuum f. sp. fusiforme G11</name>
    <dbReference type="NCBI Taxonomy" id="708437"/>
    <lineage>
        <taxon>Eukaryota</taxon>
        <taxon>Fungi</taxon>
        <taxon>Dikarya</taxon>
        <taxon>Basidiomycota</taxon>
        <taxon>Pucciniomycotina</taxon>
        <taxon>Pucciniomycetes</taxon>
        <taxon>Pucciniales</taxon>
        <taxon>Coleosporiaceae</taxon>
        <taxon>Cronartium</taxon>
    </lineage>
</organism>
<sequence>MEQHHTGSLRSLIKSKLFSPATVINNNQAQSSTQSNPQPQLDFDHDLVIVNRTPSFKKPQQIVSVQVQKPRLKLNNQTRRPVSSIGSGPKIFKVPNPNPGLHYGQSNHDNRDVLNITKPLISLPSHTPTSRQLPPAHGSIFIRPTLPQLGPQHLILTPNTHINSAFTPLVLSPTTQTDKSYPTLPSTFPSPNLTTLNNPTDTEPKPVRQKSVRRQTISSSSGLPPSIPAFDLDSIQSKLPLNTLPDPEIRPRSNSADLAEARKIILGLQSQVDIFKQNQQLPPSPPPSNSNRSNHSLGPIRPISPPLQHSQPSDQTIVTPSSPRDGPNPSLPGLQPALCSLLS</sequence>
<dbReference type="EMBL" id="MU167208">
    <property type="protein sequence ID" value="KAG0152452.1"/>
    <property type="molecule type" value="Genomic_DNA"/>
</dbReference>
<dbReference type="AlphaFoldDB" id="A0A9P6THF5"/>
<feature type="compositionally biased region" description="Low complexity" evidence="1">
    <location>
        <begin position="191"/>
        <end position="200"/>
    </location>
</feature>
<feature type="region of interest" description="Disordered" evidence="1">
    <location>
        <begin position="278"/>
        <end position="337"/>
    </location>
</feature>
<reference evidence="2" key="1">
    <citation type="submission" date="2013-11" db="EMBL/GenBank/DDBJ databases">
        <title>Genome sequence of the fusiform rust pathogen reveals effectors for host alternation and coevolution with pine.</title>
        <authorList>
            <consortium name="DOE Joint Genome Institute"/>
            <person name="Smith K."/>
            <person name="Pendleton A."/>
            <person name="Kubisiak T."/>
            <person name="Anderson C."/>
            <person name="Salamov A."/>
            <person name="Aerts A."/>
            <person name="Riley R."/>
            <person name="Clum A."/>
            <person name="Lindquist E."/>
            <person name="Ence D."/>
            <person name="Campbell M."/>
            <person name="Kronenberg Z."/>
            <person name="Feau N."/>
            <person name="Dhillon B."/>
            <person name="Hamelin R."/>
            <person name="Burleigh J."/>
            <person name="Smith J."/>
            <person name="Yandell M."/>
            <person name="Nelson C."/>
            <person name="Grigoriev I."/>
            <person name="Davis J."/>
        </authorList>
    </citation>
    <scope>NUCLEOTIDE SEQUENCE</scope>
    <source>
        <strain evidence="2">G11</strain>
    </source>
</reference>
<protein>
    <submittedName>
        <fullName evidence="2">Uncharacterized protein</fullName>
    </submittedName>
</protein>
<accession>A0A9P6THF5</accession>
<evidence type="ECO:0000313" key="3">
    <source>
        <dbReference type="Proteomes" id="UP000886653"/>
    </source>
</evidence>
<proteinExistence type="predicted"/>
<dbReference type="Proteomes" id="UP000886653">
    <property type="component" value="Unassembled WGS sequence"/>
</dbReference>
<comment type="caution">
    <text evidence="2">The sequence shown here is derived from an EMBL/GenBank/DDBJ whole genome shotgun (WGS) entry which is preliminary data.</text>
</comment>
<feature type="compositionally biased region" description="Polar residues" evidence="1">
    <location>
        <begin position="307"/>
        <end position="322"/>
    </location>
</feature>
<name>A0A9P6THF5_9BASI</name>